<dbReference type="EMBL" id="ML977502">
    <property type="protein sequence ID" value="KAF2131527.1"/>
    <property type="molecule type" value="Genomic_DNA"/>
</dbReference>
<gene>
    <name evidence="4" type="ORF">P153DRAFT_365109</name>
</gene>
<name>A0A6A6AKY2_9PLEO</name>
<keyword evidence="2" id="KW-0812">Transmembrane</keyword>
<evidence type="ECO:0000256" key="3">
    <source>
        <dbReference type="SAM" id="SignalP"/>
    </source>
</evidence>
<dbReference type="GeneID" id="54408193"/>
<dbReference type="RefSeq" id="XP_033525914.1">
    <property type="nucleotide sequence ID" value="XM_033667761.1"/>
</dbReference>
<evidence type="ECO:0000256" key="1">
    <source>
        <dbReference type="SAM" id="MobiDB-lite"/>
    </source>
</evidence>
<reference evidence="4" key="1">
    <citation type="journal article" date="2020" name="Stud. Mycol.">
        <title>101 Dothideomycetes genomes: a test case for predicting lifestyles and emergence of pathogens.</title>
        <authorList>
            <person name="Haridas S."/>
            <person name="Albert R."/>
            <person name="Binder M."/>
            <person name="Bloem J."/>
            <person name="Labutti K."/>
            <person name="Salamov A."/>
            <person name="Andreopoulos B."/>
            <person name="Baker S."/>
            <person name="Barry K."/>
            <person name="Bills G."/>
            <person name="Bluhm B."/>
            <person name="Cannon C."/>
            <person name="Castanera R."/>
            <person name="Culley D."/>
            <person name="Daum C."/>
            <person name="Ezra D."/>
            <person name="Gonzalez J."/>
            <person name="Henrissat B."/>
            <person name="Kuo A."/>
            <person name="Liang C."/>
            <person name="Lipzen A."/>
            <person name="Lutzoni F."/>
            <person name="Magnuson J."/>
            <person name="Mondo S."/>
            <person name="Nolan M."/>
            <person name="Ohm R."/>
            <person name="Pangilinan J."/>
            <person name="Park H.-J."/>
            <person name="Ramirez L."/>
            <person name="Alfaro M."/>
            <person name="Sun H."/>
            <person name="Tritt A."/>
            <person name="Yoshinaga Y."/>
            <person name="Zwiers L.-H."/>
            <person name="Turgeon B."/>
            <person name="Goodwin S."/>
            <person name="Spatafora J."/>
            <person name="Crous P."/>
            <person name="Grigoriev I."/>
        </authorList>
    </citation>
    <scope>NUCLEOTIDE SEQUENCE</scope>
    <source>
        <strain evidence="4">CBS 119687</strain>
    </source>
</reference>
<feature type="chain" id="PRO_5025511160" evidence="3">
    <location>
        <begin position="18"/>
        <end position="291"/>
    </location>
</feature>
<dbReference type="OrthoDB" id="5397827at2759"/>
<accession>A0A6A6AKY2</accession>
<keyword evidence="2" id="KW-0472">Membrane</keyword>
<keyword evidence="2" id="KW-1133">Transmembrane helix</keyword>
<dbReference type="AlphaFoldDB" id="A0A6A6AKY2"/>
<sequence length="291" mass="33957">MSIVLLWALGLKARCAGPTICRIPRSSSFHLGLPQLHPGSNFSPNMASQHQIPRFLLPRGPLLIRTQTRALPALRSPATLRYASSPAKGLSEEFRRRQAAQQQKAPVIPQPDKFRPPSHKYAPRKNNLENKIYGPPVTEEDKKRMATKKYPNMMSPEGTFSHWFLNNRAIHLWITMGILVSLAVAAWYMDFMSKTIYTALLPSRKDYLRHPFESTGRFIDVYKMHMEHTSQVYSQQRLKKAEDVDKRKQYRLERKMEAEARGETYEEDPRYYVGEDGVRRRRVKRWFGIWE</sequence>
<keyword evidence="5" id="KW-1185">Reference proteome</keyword>
<dbReference type="Proteomes" id="UP000799771">
    <property type="component" value="Unassembled WGS sequence"/>
</dbReference>
<organism evidence="4 5">
    <name type="scientific">Dothidotthia symphoricarpi CBS 119687</name>
    <dbReference type="NCBI Taxonomy" id="1392245"/>
    <lineage>
        <taxon>Eukaryota</taxon>
        <taxon>Fungi</taxon>
        <taxon>Dikarya</taxon>
        <taxon>Ascomycota</taxon>
        <taxon>Pezizomycotina</taxon>
        <taxon>Dothideomycetes</taxon>
        <taxon>Pleosporomycetidae</taxon>
        <taxon>Pleosporales</taxon>
        <taxon>Dothidotthiaceae</taxon>
        <taxon>Dothidotthia</taxon>
    </lineage>
</organism>
<keyword evidence="3" id="KW-0732">Signal</keyword>
<feature type="transmembrane region" description="Helical" evidence="2">
    <location>
        <begin position="170"/>
        <end position="189"/>
    </location>
</feature>
<proteinExistence type="predicted"/>
<feature type="signal peptide" evidence="3">
    <location>
        <begin position="1"/>
        <end position="17"/>
    </location>
</feature>
<evidence type="ECO:0000313" key="4">
    <source>
        <dbReference type="EMBL" id="KAF2131527.1"/>
    </source>
</evidence>
<evidence type="ECO:0000256" key="2">
    <source>
        <dbReference type="SAM" id="Phobius"/>
    </source>
</evidence>
<feature type="region of interest" description="Disordered" evidence="1">
    <location>
        <begin position="85"/>
        <end position="135"/>
    </location>
</feature>
<evidence type="ECO:0000313" key="5">
    <source>
        <dbReference type="Proteomes" id="UP000799771"/>
    </source>
</evidence>
<protein>
    <submittedName>
        <fullName evidence="4">Uncharacterized protein</fullName>
    </submittedName>
</protein>